<dbReference type="PANTHER" id="PTHR31686">
    <property type="match status" value="1"/>
</dbReference>
<feature type="transmembrane region" description="Helical" evidence="8">
    <location>
        <begin position="323"/>
        <end position="344"/>
    </location>
</feature>
<evidence type="ECO:0008006" key="11">
    <source>
        <dbReference type="Google" id="ProtNLM"/>
    </source>
</evidence>
<reference evidence="10" key="1">
    <citation type="journal article" date="2014" name="Proc. Natl. Acad. Sci. U.S.A.">
        <title>Extensive sampling of basidiomycete genomes demonstrates inadequacy of the white-rot/brown-rot paradigm for wood decay fungi.</title>
        <authorList>
            <person name="Riley R."/>
            <person name="Salamov A.A."/>
            <person name="Brown D.W."/>
            <person name="Nagy L.G."/>
            <person name="Floudas D."/>
            <person name="Held B.W."/>
            <person name="Levasseur A."/>
            <person name="Lombard V."/>
            <person name="Morin E."/>
            <person name="Otillar R."/>
            <person name="Lindquist E.A."/>
            <person name="Sun H."/>
            <person name="LaButti K.M."/>
            <person name="Schmutz J."/>
            <person name="Jabbour D."/>
            <person name="Luo H."/>
            <person name="Baker S.E."/>
            <person name="Pisabarro A.G."/>
            <person name="Walton J.D."/>
            <person name="Blanchette R.A."/>
            <person name="Henrissat B."/>
            <person name="Martin F."/>
            <person name="Cullen D."/>
            <person name="Hibbett D.S."/>
            <person name="Grigoriev I.V."/>
        </authorList>
    </citation>
    <scope>NUCLEOTIDE SEQUENCE [LARGE SCALE GENOMIC DNA]</scope>
    <source>
        <strain evidence="10">FD-172 SS1</strain>
    </source>
</reference>
<dbReference type="Gene3D" id="1.50.10.150">
    <property type="entry name" value="Voltage-dependent anion channel"/>
    <property type="match status" value="1"/>
</dbReference>
<dbReference type="EMBL" id="KL198033">
    <property type="protein sequence ID" value="KDQ15256.1"/>
    <property type="molecule type" value="Genomic_DNA"/>
</dbReference>
<evidence type="ECO:0000256" key="3">
    <source>
        <dbReference type="ARBA" id="ARBA00022448"/>
    </source>
</evidence>
<evidence type="ECO:0000313" key="10">
    <source>
        <dbReference type="Proteomes" id="UP000027195"/>
    </source>
</evidence>
<organism evidence="9 10">
    <name type="scientific">Botryobasidium botryosum (strain FD-172 SS1)</name>
    <dbReference type="NCBI Taxonomy" id="930990"/>
    <lineage>
        <taxon>Eukaryota</taxon>
        <taxon>Fungi</taxon>
        <taxon>Dikarya</taxon>
        <taxon>Basidiomycota</taxon>
        <taxon>Agaricomycotina</taxon>
        <taxon>Agaricomycetes</taxon>
        <taxon>Cantharellales</taxon>
        <taxon>Botryobasidiaceae</taxon>
        <taxon>Botryobasidium</taxon>
    </lineage>
</organism>
<accession>A0A067MUK6</accession>
<evidence type="ECO:0000256" key="5">
    <source>
        <dbReference type="ARBA" id="ARBA00022692"/>
    </source>
</evidence>
<dbReference type="GO" id="GO:0000319">
    <property type="term" value="F:sulfite transmembrane transporter activity"/>
    <property type="evidence" value="ECO:0007669"/>
    <property type="project" value="TreeGrafter"/>
</dbReference>
<dbReference type="Pfam" id="PF03595">
    <property type="entry name" value="SLAC1"/>
    <property type="match status" value="1"/>
</dbReference>
<feature type="transmembrane region" description="Helical" evidence="8">
    <location>
        <begin position="20"/>
        <end position="44"/>
    </location>
</feature>
<feature type="transmembrane region" description="Helical" evidence="8">
    <location>
        <begin position="167"/>
        <end position="186"/>
    </location>
</feature>
<dbReference type="CDD" id="cd09318">
    <property type="entry name" value="TDT_SSU1"/>
    <property type="match status" value="1"/>
</dbReference>
<proteinExistence type="inferred from homology"/>
<keyword evidence="7 8" id="KW-0472">Membrane</keyword>
<dbReference type="HOGENOM" id="CLU_030057_6_0_1"/>
<gene>
    <name evidence="9" type="ORF">BOTBODRAFT_131468</name>
</gene>
<comment type="subcellular location">
    <subcellularLocation>
        <location evidence="1">Cell membrane</location>
        <topology evidence="1">Multi-pass membrane protein</topology>
    </subcellularLocation>
</comment>
<name>A0A067MUK6_BOTB1</name>
<dbReference type="InterPro" id="IPR004695">
    <property type="entry name" value="SLAC1/Mae1/Ssu1/TehA"/>
</dbReference>
<dbReference type="InParanoid" id="A0A067MUK6"/>
<dbReference type="AlphaFoldDB" id="A0A067MUK6"/>
<dbReference type="OrthoDB" id="1099at2759"/>
<comment type="similarity">
    <text evidence="2">Belongs to the tellurite-resistance/dicarboxylate transporter (TDT) family.</text>
</comment>
<keyword evidence="3" id="KW-0813">Transport</keyword>
<dbReference type="InterPro" id="IPR038665">
    <property type="entry name" value="Voltage-dep_anion_channel_sf"/>
</dbReference>
<dbReference type="PANTHER" id="PTHR31686:SF3">
    <property type="entry name" value="ACID TRANSPORT PROTEIN, PUTATIVE (AFU_ORTHOLOGUE AFUA_4G09410)-RELATED"/>
    <property type="match status" value="1"/>
</dbReference>
<evidence type="ECO:0000256" key="6">
    <source>
        <dbReference type="ARBA" id="ARBA00022989"/>
    </source>
</evidence>
<evidence type="ECO:0000256" key="4">
    <source>
        <dbReference type="ARBA" id="ARBA00022475"/>
    </source>
</evidence>
<keyword evidence="6 8" id="KW-1133">Transmembrane helix</keyword>
<feature type="transmembrane region" description="Helical" evidence="8">
    <location>
        <begin position="287"/>
        <end position="311"/>
    </location>
</feature>
<evidence type="ECO:0000256" key="1">
    <source>
        <dbReference type="ARBA" id="ARBA00004651"/>
    </source>
</evidence>
<dbReference type="Proteomes" id="UP000027195">
    <property type="component" value="Unassembled WGS sequence"/>
</dbReference>
<dbReference type="GO" id="GO:0005886">
    <property type="term" value="C:plasma membrane"/>
    <property type="evidence" value="ECO:0007669"/>
    <property type="project" value="UniProtKB-SubCell"/>
</dbReference>
<keyword evidence="4" id="KW-1003">Cell membrane</keyword>
<evidence type="ECO:0000256" key="7">
    <source>
        <dbReference type="ARBA" id="ARBA00023136"/>
    </source>
</evidence>
<dbReference type="InterPro" id="IPR051629">
    <property type="entry name" value="Sulfite_efflux_TDT"/>
</dbReference>
<keyword evidence="10" id="KW-1185">Reference proteome</keyword>
<feature type="transmembrane region" description="Helical" evidence="8">
    <location>
        <begin position="56"/>
        <end position="77"/>
    </location>
</feature>
<feature type="transmembrane region" description="Helical" evidence="8">
    <location>
        <begin position="198"/>
        <end position="224"/>
    </location>
</feature>
<keyword evidence="5 8" id="KW-0812">Transmembrane</keyword>
<feature type="transmembrane region" description="Helical" evidence="8">
    <location>
        <begin position="130"/>
        <end position="155"/>
    </location>
</feature>
<feature type="transmembrane region" description="Helical" evidence="8">
    <location>
        <begin position="97"/>
        <end position="118"/>
    </location>
</feature>
<feature type="transmembrane region" description="Helical" evidence="8">
    <location>
        <begin position="236"/>
        <end position="258"/>
    </location>
</feature>
<feature type="transmembrane region" description="Helical" evidence="8">
    <location>
        <begin position="350"/>
        <end position="370"/>
    </location>
</feature>
<evidence type="ECO:0000256" key="2">
    <source>
        <dbReference type="ARBA" id="ARBA00008566"/>
    </source>
</evidence>
<sequence>MRTEPSPKASRKGMAFKEVIRHFAPSWFSVCMGTGIVAIILHLFPYGTNNTFLQGLALGFLVLNVTLFATFISITAARYIMFPFTWKTMVLNPTESLSIGTFPMALVTVISGSATMLHQERGFGGEPFLWFLWALWWFDVVVSAMTAVGHVHVIFTRQTHTMESMSASMILPMAPLIVVSSCGGLLSQQLSPISPSRALLTTVVSISCLTIGLGLSLMVTTSYLHRLILHGFPAKGLMVTTLLPLGPLGQGGYAALLFGSNLNQLLPLAGHASPILSSPASGPTLQLIAFSVAFILWSFGIWWLLGAAIALTDATIHSPIPFAMPWWGLIFPLGVYVVLTLQLGTTLDSSFFRIFGSILACVVFTMWGTITCRTVKGVIEGSVFQESTSIPNDNTEQRAQP</sequence>
<evidence type="ECO:0000313" key="9">
    <source>
        <dbReference type="EMBL" id="KDQ15256.1"/>
    </source>
</evidence>
<protein>
    <recommendedName>
        <fullName evidence="11">C4-dicarboxylate transporter/malic acid transport protein</fullName>
    </recommendedName>
</protein>
<evidence type="ECO:0000256" key="8">
    <source>
        <dbReference type="SAM" id="Phobius"/>
    </source>
</evidence>